<dbReference type="PROSITE" id="PS51257">
    <property type="entry name" value="PROKAR_LIPOPROTEIN"/>
    <property type="match status" value="1"/>
</dbReference>
<dbReference type="AlphaFoldDB" id="A0A7C9HVI1"/>
<name>A0A7C9HVI1_9GAMM</name>
<sequence length="187" mass="19814">MAGRTASFAAAAVIACIAAACDGASMGSTVDYDTATATVAALVSAVAENDQAKVDRLTTRPGAVGGPPAPSTVADPFLDDPPGAMNDITNLRRYFNKVGKLALYEWDADFHALSVKFACAPPDGPRCINRLYFTFKREMGDETRVDMMIGVRNNPAWAKLWADLPNAHGLEPAAPAPAIEKAFAQFH</sequence>
<evidence type="ECO:0008006" key="5">
    <source>
        <dbReference type="Google" id="ProtNLM"/>
    </source>
</evidence>
<comment type="caution">
    <text evidence="3">The sequence shown here is derived from an EMBL/GenBank/DDBJ whole genome shotgun (WGS) entry which is preliminary data.</text>
</comment>
<evidence type="ECO:0000256" key="1">
    <source>
        <dbReference type="SAM" id="MobiDB-lite"/>
    </source>
</evidence>
<proteinExistence type="predicted"/>
<organism evidence="3 4">
    <name type="scientific">Noviluteimonas gilva</name>
    <dbReference type="NCBI Taxonomy" id="2682097"/>
    <lineage>
        <taxon>Bacteria</taxon>
        <taxon>Pseudomonadati</taxon>
        <taxon>Pseudomonadota</taxon>
        <taxon>Gammaproteobacteria</taxon>
        <taxon>Lysobacterales</taxon>
        <taxon>Lysobacteraceae</taxon>
        <taxon>Noviluteimonas</taxon>
    </lineage>
</organism>
<evidence type="ECO:0000256" key="2">
    <source>
        <dbReference type="SAM" id="SignalP"/>
    </source>
</evidence>
<dbReference type="RefSeq" id="WP_156641744.1">
    <property type="nucleotide sequence ID" value="NZ_WOXT01000002.1"/>
</dbReference>
<dbReference type="EMBL" id="WOXT01000002">
    <property type="protein sequence ID" value="MUV14458.1"/>
    <property type="molecule type" value="Genomic_DNA"/>
</dbReference>
<accession>A0A7C9HVI1</accession>
<gene>
    <name evidence="3" type="ORF">GN331_09595</name>
</gene>
<keyword evidence="2" id="KW-0732">Signal</keyword>
<evidence type="ECO:0000313" key="3">
    <source>
        <dbReference type="EMBL" id="MUV14458.1"/>
    </source>
</evidence>
<feature type="chain" id="PRO_5028938634" description="Lipoprotein" evidence="2">
    <location>
        <begin position="21"/>
        <end position="187"/>
    </location>
</feature>
<evidence type="ECO:0000313" key="4">
    <source>
        <dbReference type="Proteomes" id="UP000479692"/>
    </source>
</evidence>
<dbReference type="Proteomes" id="UP000479692">
    <property type="component" value="Unassembled WGS sequence"/>
</dbReference>
<protein>
    <recommendedName>
        <fullName evidence="5">Lipoprotein</fullName>
    </recommendedName>
</protein>
<reference evidence="3 4" key="1">
    <citation type="submission" date="2019-12" db="EMBL/GenBank/DDBJ databases">
        <authorList>
            <person name="Xu J."/>
        </authorList>
    </citation>
    <scope>NUCLEOTIDE SEQUENCE [LARGE SCALE GENOMIC DNA]</scope>
    <source>
        <strain evidence="3 4">HX-5-24</strain>
    </source>
</reference>
<feature type="region of interest" description="Disordered" evidence="1">
    <location>
        <begin position="58"/>
        <end position="78"/>
    </location>
</feature>
<feature type="signal peptide" evidence="2">
    <location>
        <begin position="1"/>
        <end position="20"/>
    </location>
</feature>
<keyword evidence="4" id="KW-1185">Reference proteome</keyword>